<dbReference type="PROSITE" id="PS50157">
    <property type="entry name" value="ZINC_FINGER_C2H2_2"/>
    <property type="match status" value="5"/>
</dbReference>
<reference evidence="13 15" key="2">
    <citation type="journal article" date="2013" name="Nature">
        <title>Insights into bilaterian evolution from three spiralian genomes.</title>
        <authorList>
            <person name="Simakov O."/>
            <person name="Marletaz F."/>
            <person name="Cho S.J."/>
            <person name="Edsinger-Gonzales E."/>
            <person name="Havlak P."/>
            <person name="Hellsten U."/>
            <person name="Kuo D.H."/>
            <person name="Larsson T."/>
            <person name="Lv J."/>
            <person name="Arendt D."/>
            <person name="Savage R."/>
            <person name="Osoegawa K."/>
            <person name="de Jong P."/>
            <person name="Grimwood J."/>
            <person name="Chapman J.A."/>
            <person name="Shapiro H."/>
            <person name="Aerts A."/>
            <person name="Otillar R.P."/>
            <person name="Terry A.Y."/>
            <person name="Boore J.L."/>
            <person name="Grigoriev I.V."/>
            <person name="Lindberg D.R."/>
            <person name="Seaver E.C."/>
            <person name="Weisblat D.A."/>
            <person name="Putnam N.H."/>
            <person name="Rokhsar D.S."/>
        </authorList>
    </citation>
    <scope>NUCLEOTIDE SEQUENCE</scope>
</reference>
<dbReference type="CTD" id="20195146"/>
<evidence type="ECO:0000313" key="14">
    <source>
        <dbReference type="EnsemblMetazoa" id="HelroP110122"/>
    </source>
</evidence>
<keyword evidence="10" id="KW-0539">Nucleus</keyword>
<keyword evidence="9" id="KW-0804">Transcription</keyword>
<evidence type="ECO:0000256" key="4">
    <source>
        <dbReference type="ARBA" id="ARBA00022737"/>
    </source>
</evidence>
<dbReference type="HOGENOM" id="CLU_002678_2_1_1"/>
<evidence type="ECO:0000256" key="10">
    <source>
        <dbReference type="ARBA" id="ARBA00023242"/>
    </source>
</evidence>
<evidence type="ECO:0000259" key="12">
    <source>
        <dbReference type="PROSITE" id="PS50157"/>
    </source>
</evidence>
<evidence type="ECO:0000256" key="6">
    <source>
        <dbReference type="ARBA" id="ARBA00022833"/>
    </source>
</evidence>
<dbReference type="PANTHER" id="PTHR24394">
    <property type="entry name" value="ZINC FINGER PROTEIN"/>
    <property type="match status" value="1"/>
</dbReference>
<dbReference type="InterPro" id="IPR036236">
    <property type="entry name" value="Znf_C2H2_sf"/>
</dbReference>
<keyword evidence="8" id="KW-0238">DNA-binding</keyword>
<sequence>MKKRKKLTFCSRPFTCSECHRSFTQQSSLATHKRTHSGEKPFSCTVCGREFANGGNMKIHMRVHTGERPFECMFCQRGFSQQNSLKAHLRIHSGEKPFSCDQCDKTFRVLGNLRKHQAVHSENVPYACEICEKKFKLKSDLKRHKKTFHELNVSSNDVDEFLATPHLLANNIQSSSTSIIDNQIKVEPGFDSGESVDLANKRDVVAFKEGLSTIDMEAVNSVTGIHSYT</sequence>
<evidence type="ECO:0000256" key="9">
    <source>
        <dbReference type="ARBA" id="ARBA00023163"/>
    </source>
</evidence>
<dbReference type="GO" id="GO:0000978">
    <property type="term" value="F:RNA polymerase II cis-regulatory region sequence-specific DNA binding"/>
    <property type="evidence" value="ECO:0000318"/>
    <property type="project" value="GO_Central"/>
</dbReference>
<dbReference type="FunFam" id="3.30.160.60:FF:002343">
    <property type="entry name" value="Zinc finger protein 33A"/>
    <property type="match status" value="1"/>
</dbReference>
<evidence type="ECO:0000256" key="5">
    <source>
        <dbReference type="ARBA" id="ARBA00022771"/>
    </source>
</evidence>
<dbReference type="GeneID" id="20195146"/>
<evidence type="ECO:0000256" key="3">
    <source>
        <dbReference type="ARBA" id="ARBA00022723"/>
    </source>
</evidence>
<dbReference type="FunFam" id="3.30.160.60:FF:000145">
    <property type="entry name" value="Zinc finger protein 574"/>
    <property type="match status" value="1"/>
</dbReference>
<feature type="domain" description="C2H2-type" evidence="12">
    <location>
        <begin position="126"/>
        <end position="149"/>
    </location>
</feature>
<dbReference type="RefSeq" id="XP_009013478.1">
    <property type="nucleotide sequence ID" value="XM_009015230.1"/>
</dbReference>
<protein>
    <recommendedName>
        <fullName evidence="12">C2H2-type domain-containing protein</fullName>
    </recommendedName>
</protein>
<dbReference type="GO" id="GO:0005634">
    <property type="term" value="C:nucleus"/>
    <property type="evidence" value="ECO:0007669"/>
    <property type="project" value="UniProtKB-SubCell"/>
</dbReference>
<feature type="domain" description="C2H2-type" evidence="12">
    <location>
        <begin position="70"/>
        <end position="97"/>
    </location>
</feature>
<dbReference type="AlphaFoldDB" id="T1EEZ4"/>
<dbReference type="SUPFAM" id="SSF57667">
    <property type="entry name" value="beta-beta-alpha zinc fingers"/>
    <property type="match status" value="3"/>
</dbReference>
<dbReference type="OMA" id="FTCSECH"/>
<comment type="subcellular location">
    <subcellularLocation>
        <location evidence="1">Nucleus</location>
    </subcellularLocation>
</comment>
<gene>
    <name evidence="14" type="primary">20195146</name>
    <name evidence="13" type="ORF">HELRODRAFT_110122</name>
</gene>
<evidence type="ECO:0000256" key="2">
    <source>
        <dbReference type="ARBA" id="ARBA00006991"/>
    </source>
</evidence>
<dbReference type="GO" id="GO:0006357">
    <property type="term" value="P:regulation of transcription by RNA polymerase II"/>
    <property type="evidence" value="ECO:0000318"/>
    <property type="project" value="GO_Central"/>
</dbReference>
<dbReference type="InterPro" id="IPR013087">
    <property type="entry name" value="Znf_C2H2_type"/>
</dbReference>
<dbReference type="PROSITE" id="PS00028">
    <property type="entry name" value="ZINC_FINGER_C2H2_1"/>
    <property type="match status" value="5"/>
</dbReference>
<evidence type="ECO:0000256" key="1">
    <source>
        <dbReference type="ARBA" id="ARBA00004123"/>
    </source>
</evidence>
<dbReference type="FunFam" id="3.30.160.60:FF:001480">
    <property type="entry name" value="Si:cabz01071911.3"/>
    <property type="match status" value="2"/>
</dbReference>
<keyword evidence="5 11" id="KW-0863">Zinc-finger</keyword>
<dbReference type="OrthoDB" id="6591996at2759"/>
<name>T1EEZ4_HELRO</name>
<keyword evidence="3" id="KW-0479">Metal-binding</keyword>
<dbReference type="Gene3D" id="3.30.160.60">
    <property type="entry name" value="Classic Zinc Finger"/>
    <property type="match status" value="5"/>
</dbReference>
<dbReference type="eggNOG" id="KOG1721">
    <property type="taxonomic scope" value="Eukaryota"/>
</dbReference>
<evidence type="ECO:0000256" key="11">
    <source>
        <dbReference type="PROSITE-ProRule" id="PRU00042"/>
    </source>
</evidence>
<keyword evidence="4" id="KW-0677">Repeat</keyword>
<evidence type="ECO:0000313" key="13">
    <source>
        <dbReference type="EMBL" id="ESO08548.1"/>
    </source>
</evidence>
<dbReference type="KEGG" id="hro:HELRODRAFT_110122"/>
<reference evidence="15" key="1">
    <citation type="submission" date="2012-12" db="EMBL/GenBank/DDBJ databases">
        <authorList>
            <person name="Hellsten U."/>
            <person name="Grimwood J."/>
            <person name="Chapman J.A."/>
            <person name="Shapiro H."/>
            <person name="Aerts A."/>
            <person name="Otillar R.P."/>
            <person name="Terry A.Y."/>
            <person name="Boore J.L."/>
            <person name="Simakov O."/>
            <person name="Marletaz F."/>
            <person name="Cho S.-J."/>
            <person name="Edsinger-Gonzales E."/>
            <person name="Havlak P."/>
            <person name="Kuo D.-H."/>
            <person name="Larsson T."/>
            <person name="Lv J."/>
            <person name="Arendt D."/>
            <person name="Savage R."/>
            <person name="Osoegawa K."/>
            <person name="de Jong P."/>
            <person name="Lindberg D.R."/>
            <person name="Seaver E.C."/>
            <person name="Weisblat D.A."/>
            <person name="Putnam N.H."/>
            <person name="Grigoriev I.V."/>
            <person name="Rokhsar D.S."/>
        </authorList>
    </citation>
    <scope>NUCLEOTIDE SEQUENCE</scope>
</reference>
<feature type="domain" description="C2H2-type" evidence="12">
    <location>
        <begin position="42"/>
        <end position="69"/>
    </location>
</feature>
<dbReference type="EnsemblMetazoa" id="HelroT110122">
    <property type="protein sequence ID" value="HelroP110122"/>
    <property type="gene ID" value="HelroG110122"/>
</dbReference>
<dbReference type="EMBL" id="AMQM01003288">
    <property type="status" value="NOT_ANNOTATED_CDS"/>
    <property type="molecule type" value="Genomic_DNA"/>
</dbReference>
<evidence type="ECO:0000313" key="15">
    <source>
        <dbReference type="Proteomes" id="UP000015101"/>
    </source>
</evidence>
<dbReference type="GO" id="GO:0003700">
    <property type="term" value="F:DNA-binding transcription factor activity"/>
    <property type="evidence" value="ECO:0000318"/>
    <property type="project" value="GO_Central"/>
</dbReference>
<evidence type="ECO:0000256" key="8">
    <source>
        <dbReference type="ARBA" id="ARBA00023125"/>
    </source>
</evidence>
<organism evidence="14 15">
    <name type="scientific">Helobdella robusta</name>
    <name type="common">Californian leech</name>
    <dbReference type="NCBI Taxonomy" id="6412"/>
    <lineage>
        <taxon>Eukaryota</taxon>
        <taxon>Metazoa</taxon>
        <taxon>Spiralia</taxon>
        <taxon>Lophotrochozoa</taxon>
        <taxon>Annelida</taxon>
        <taxon>Clitellata</taxon>
        <taxon>Hirudinea</taxon>
        <taxon>Rhynchobdellida</taxon>
        <taxon>Glossiphoniidae</taxon>
        <taxon>Helobdella</taxon>
    </lineage>
</organism>
<dbReference type="Proteomes" id="UP000015101">
    <property type="component" value="Unassembled WGS sequence"/>
</dbReference>
<keyword evidence="7" id="KW-0805">Transcription regulation</keyword>
<proteinExistence type="inferred from homology"/>
<keyword evidence="6" id="KW-0862">Zinc</keyword>
<evidence type="ECO:0000256" key="7">
    <source>
        <dbReference type="ARBA" id="ARBA00023015"/>
    </source>
</evidence>
<comment type="similarity">
    <text evidence="2">Belongs to the krueppel C2H2-type zinc-finger protein family.</text>
</comment>
<dbReference type="Pfam" id="PF00096">
    <property type="entry name" value="zf-C2H2"/>
    <property type="match status" value="5"/>
</dbReference>
<feature type="domain" description="C2H2-type" evidence="12">
    <location>
        <begin position="98"/>
        <end position="125"/>
    </location>
</feature>
<feature type="domain" description="C2H2-type" evidence="12">
    <location>
        <begin position="14"/>
        <end position="41"/>
    </location>
</feature>
<keyword evidence="15" id="KW-1185">Reference proteome</keyword>
<dbReference type="GO" id="GO:0008270">
    <property type="term" value="F:zinc ion binding"/>
    <property type="evidence" value="ECO:0007669"/>
    <property type="project" value="UniProtKB-KW"/>
</dbReference>
<accession>T1EEZ4</accession>
<reference evidence="14" key="3">
    <citation type="submission" date="2015-06" db="UniProtKB">
        <authorList>
            <consortium name="EnsemblMetazoa"/>
        </authorList>
    </citation>
    <scope>IDENTIFICATION</scope>
</reference>
<dbReference type="InParanoid" id="T1EEZ4"/>
<dbReference type="PANTHER" id="PTHR24394:SF29">
    <property type="entry name" value="MYONEURIN"/>
    <property type="match status" value="1"/>
</dbReference>
<dbReference type="FunFam" id="3.30.160.60:FF:000309">
    <property type="entry name" value="zinc finger X-chromosomal protein-like"/>
    <property type="match status" value="1"/>
</dbReference>
<dbReference type="SMART" id="SM00355">
    <property type="entry name" value="ZnF_C2H2"/>
    <property type="match status" value="5"/>
</dbReference>
<dbReference type="EMBL" id="KB096080">
    <property type="protein sequence ID" value="ESO08548.1"/>
    <property type="molecule type" value="Genomic_DNA"/>
</dbReference>